<dbReference type="InterPro" id="IPR050229">
    <property type="entry name" value="GlpE_sulfurtransferase"/>
</dbReference>
<evidence type="ECO:0000313" key="2">
    <source>
        <dbReference type="EMBL" id="AWM15225.1"/>
    </source>
</evidence>
<accession>A0A2U8QZH4</accession>
<dbReference type="AlphaFoldDB" id="A0A2U8QZH4"/>
<dbReference type="InterPro" id="IPR036873">
    <property type="entry name" value="Rhodanese-like_dom_sf"/>
</dbReference>
<sequence>MSLFVAASCVNQKQSGVEVVKPDGFETKMAEADVQLLDVRTPEEYASGHLPNAKNYNVLADDFESKVAALDKEKPVMVYCKMGGRSSKAAAKLKELGFKHITDLEGGIMSWESAEKTIVK</sequence>
<proteinExistence type="predicted"/>
<dbReference type="EMBL" id="CP029463">
    <property type="protein sequence ID" value="AWM15225.1"/>
    <property type="molecule type" value="Genomic_DNA"/>
</dbReference>
<gene>
    <name evidence="2" type="ORF">DI487_01100</name>
</gene>
<evidence type="ECO:0000313" key="3">
    <source>
        <dbReference type="Proteomes" id="UP000245429"/>
    </source>
</evidence>
<reference evidence="2 3" key="1">
    <citation type="submission" date="2018-05" db="EMBL/GenBank/DDBJ databases">
        <title>Flavobacterium sp. MEBiC07310.</title>
        <authorList>
            <person name="Baek K."/>
        </authorList>
    </citation>
    <scope>NUCLEOTIDE SEQUENCE [LARGE SCALE GENOMIC DNA]</scope>
    <source>
        <strain evidence="2 3">MEBiC07310</strain>
    </source>
</reference>
<dbReference type="InterPro" id="IPR001763">
    <property type="entry name" value="Rhodanese-like_dom"/>
</dbReference>
<organism evidence="2 3">
    <name type="scientific">Flavobacterium sediminis</name>
    <dbReference type="NCBI Taxonomy" id="2201181"/>
    <lineage>
        <taxon>Bacteria</taxon>
        <taxon>Pseudomonadati</taxon>
        <taxon>Bacteroidota</taxon>
        <taxon>Flavobacteriia</taxon>
        <taxon>Flavobacteriales</taxon>
        <taxon>Flavobacteriaceae</taxon>
        <taxon>Flavobacterium</taxon>
    </lineage>
</organism>
<dbReference type="PROSITE" id="PS50206">
    <property type="entry name" value="RHODANESE_3"/>
    <property type="match status" value="1"/>
</dbReference>
<dbReference type="Gene3D" id="3.40.250.10">
    <property type="entry name" value="Rhodanese-like domain"/>
    <property type="match status" value="1"/>
</dbReference>
<dbReference type="SUPFAM" id="SSF52821">
    <property type="entry name" value="Rhodanese/Cell cycle control phosphatase"/>
    <property type="match status" value="1"/>
</dbReference>
<dbReference type="Pfam" id="PF00581">
    <property type="entry name" value="Rhodanese"/>
    <property type="match status" value="1"/>
</dbReference>
<dbReference type="SMART" id="SM00450">
    <property type="entry name" value="RHOD"/>
    <property type="match status" value="1"/>
</dbReference>
<dbReference type="KEGG" id="fse:DI487_01100"/>
<dbReference type="PANTHER" id="PTHR43031:SF1">
    <property type="entry name" value="PYRIDINE NUCLEOTIDE-DISULPHIDE OXIDOREDUCTASE"/>
    <property type="match status" value="1"/>
</dbReference>
<protein>
    <submittedName>
        <fullName evidence="2">Rhodanese-like domain-containing protein</fullName>
    </submittedName>
</protein>
<evidence type="ECO:0000259" key="1">
    <source>
        <dbReference type="PROSITE" id="PS50206"/>
    </source>
</evidence>
<dbReference type="Proteomes" id="UP000245429">
    <property type="component" value="Chromosome"/>
</dbReference>
<dbReference type="CDD" id="cd00158">
    <property type="entry name" value="RHOD"/>
    <property type="match status" value="1"/>
</dbReference>
<feature type="domain" description="Rhodanese" evidence="1">
    <location>
        <begin position="30"/>
        <end position="120"/>
    </location>
</feature>
<name>A0A2U8QZH4_9FLAO</name>
<dbReference type="PANTHER" id="PTHR43031">
    <property type="entry name" value="FAD-DEPENDENT OXIDOREDUCTASE"/>
    <property type="match status" value="1"/>
</dbReference>
<keyword evidence="3" id="KW-1185">Reference proteome</keyword>